<keyword evidence="2" id="KW-1185">Reference proteome</keyword>
<dbReference type="EMBL" id="JAGIOA010000001">
    <property type="protein sequence ID" value="MBP2376748.1"/>
    <property type="molecule type" value="Genomic_DNA"/>
</dbReference>
<comment type="caution">
    <text evidence="1">The sequence shown here is derived from an EMBL/GenBank/DDBJ whole genome shotgun (WGS) entry which is preliminary data.</text>
</comment>
<proteinExistence type="predicted"/>
<gene>
    <name evidence="1" type="ORF">JOF42_000243</name>
</gene>
<evidence type="ECO:0000313" key="1">
    <source>
        <dbReference type="EMBL" id="MBP2376748.1"/>
    </source>
</evidence>
<evidence type="ECO:0008006" key="3">
    <source>
        <dbReference type="Google" id="ProtNLM"/>
    </source>
</evidence>
<dbReference type="RefSeq" id="WP_210096188.1">
    <property type="nucleotide sequence ID" value="NZ_BAAAIO010000001.1"/>
</dbReference>
<organism evidence="1 2">
    <name type="scientific">Microbacterium phyllosphaerae</name>
    <dbReference type="NCBI Taxonomy" id="124798"/>
    <lineage>
        <taxon>Bacteria</taxon>
        <taxon>Bacillati</taxon>
        <taxon>Actinomycetota</taxon>
        <taxon>Actinomycetes</taxon>
        <taxon>Micrococcales</taxon>
        <taxon>Microbacteriaceae</taxon>
        <taxon>Microbacterium</taxon>
    </lineage>
</organism>
<dbReference type="InterPro" id="IPR032344">
    <property type="entry name" value="DUF4862"/>
</dbReference>
<protein>
    <recommendedName>
        <fullName evidence="3">DUF4862 domain-containing protein</fullName>
    </recommendedName>
</protein>
<sequence length="313" mass="32866">MTESLAALLVSSYAVSPAHTTWDPDLEGELLPALCALPGVVGLEVPWMGRLHPHDPEWFLSHVPAGAELAVTPLPWVMKRCGTDARYGIASPDDEGRRAAVDDLRAVAGDVRRIGAESDASVTLVALHTAPQGNAAPSPLVESLAEISQWDWAGAQLVIEHCDAAIASHAWEKGFLSLDEEIGAILAADASLALWLNWGRSVIETRDADAVTEQIARAVATGLLSGLTFSGSAAVDGPYGSAWADGHLPLATADPESGSLLDDAHVAAALAEAGDVERFGLKVSRRPCDRTVQDLIRTVADNLDVVRAVMAAV</sequence>
<dbReference type="Pfam" id="PF16154">
    <property type="entry name" value="DUF4862"/>
    <property type="match status" value="1"/>
</dbReference>
<name>A0ABS4WLD1_9MICO</name>
<dbReference type="Proteomes" id="UP000703720">
    <property type="component" value="Unassembled WGS sequence"/>
</dbReference>
<evidence type="ECO:0000313" key="2">
    <source>
        <dbReference type="Proteomes" id="UP000703720"/>
    </source>
</evidence>
<accession>A0ABS4WLD1</accession>
<reference evidence="1 2" key="1">
    <citation type="submission" date="2021-03" db="EMBL/GenBank/DDBJ databases">
        <title>Sequencing the genomes of 1000 actinobacteria strains.</title>
        <authorList>
            <person name="Klenk H.-P."/>
        </authorList>
    </citation>
    <scope>NUCLEOTIDE SEQUENCE [LARGE SCALE GENOMIC DNA]</scope>
    <source>
        <strain evidence="1 2">DSM 13468</strain>
    </source>
</reference>